<protein>
    <submittedName>
        <fullName evidence="1">Uncharacterized protein</fullName>
    </submittedName>
</protein>
<dbReference type="OrthoDB" id="3871343at2"/>
<name>A0A4U3LZM1_9ACTN</name>
<evidence type="ECO:0000313" key="1">
    <source>
        <dbReference type="EMBL" id="TKK80904.1"/>
    </source>
</evidence>
<sequence>MVKFVRVERQADPYGFLVSAEEYLQALPRFKEELPPGAREFASDPAHYDFYGSRCVKDLTLVTVHLSDDGLHLTFGPNEWKHEGGLEVSYTEVGEFDVRLRRRGTEAAALGSLMLDEILPHSLGCSHEFVFTGGSVRIVSGDLSARWMDAVAEDAASRHLLLGPAAGDQVVDHQHHEQRRQQQHE</sequence>
<organism evidence="1 2">
    <name type="scientific">Herbidospora galbida</name>
    <dbReference type="NCBI Taxonomy" id="2575442"/>
    <lineage>
        <taxon>Bacteria</taxon>
        <taxon>Bacillati</taxon>
        <taxon>Actinomycetota</taxon>
        <taxon>Actinomycetes</taxon>
        <taxon>Streptosporangiales</taxon>
        <taxon>Streptosporangiaceae</taxon>
        <taxon>Herbidospora</taxon>
    </lineage>
</organism>
<dbReference type="EMBL" id="SZQA01000052">
    <property type="protein sequence ID" value="TKK80904.1"/>
    <property type="molecule type" value="Genomic_DNA"/>
</dbReference>
<comment type="caution">
    <text evidence="1">The sequence shown here is derived from an EMBL/GenBank/DDBJ whole genome shotgun (WGS) entry which is preliminary data.</text>
</comment>
<keyword evidence="2" id="KW-1185">Reference proteome</keyword>
<reference evidence="1 2" key="1">
    <citation type="submission" date="2019-04" db="EMBL/GenBank/DDBJ databases">
        <title>Herbidospora sp. NEAU-GS14.nov., a novel actinomycete isolated from soil.</title>
        <authorList>
            <person name="Han L."/>
        </authorList>
    </citation>
    <scope>NUCLEOTIDE SEQUENCE [LARGE SCALE GENOMIC DNA]</scope>
    <source>
        <strain evidence="1 2">NEAU-GS14</strain>
    </source>
</reference>
<gene>
    <name evidence="1" type="ORF">FDA94_34875</name>
</gene>
<evidence type="ECO:0000313" key="2">
    <source>
        <dbReference type="Proteomes" id="UP000308705"/>
    </source>
</evidence>
<dbReference type="Proteomes" id="UP000308705">
    <property type="component" value="Unassembled WGS sequence"/>
</dbReference>
<dbReference type="AlphaFoldDB" id="A0A4U3LZM1"/>
<accession>A0A4U3LZM1</accession>
<proteinExistence type="predicted"/>
<dbReference type="RefSeq" id="WP_137251317.1">
    <property type="nucleotide sequence ID" value="NZ_SZQA01000052.1"/>
</dbReference>